<protein>
    <submittedName>
        <fullName evidence="2">Uncharacterized protein</fullName>
    </submittedName>
</protein>
<reference evidence="2" key="1">
    <citation type="submission" date="2021-08" db="EMBL/GenBank/DDBJ databases">
        <authorList>
            <person name="Misof B."/>
            <person name="Oliver O."/>
            <person name="Podsiadlowski L."/>
            <person name="Donath A."/>
            <person name="Peters R."/>
            <person name="Mayer C."/>
            <person name="Rust J."/>
            <person name="Gunkel S."/>
            <person name="Lesny P."/>
            <person name="Martin S."/>
            <person name="Oeyen J.P."/>
            <person name="Petersen M."/>
            <person name="Panagiotis P."/>
            <person name="Wilbrandt J."/>
            <person name="Tanja T."/>
        </authorList>
    </citation>
    <scope>NUCLEOTIDE SEQUENCE</scope>
    <source>
        <strain evidence="2">GBR_01_08_01A</strain>
        <tissue evidence="2">Thorax + abdomen</tissue>
    </source>
</reference>
<dbReference type="AlphaFoldDB" id="A0AAD9RK81"/>
<feature type="compositionally biased region" description="Acidic residues" evidence="1">
    <location>
        <begin position="77"/>
        <end position="93"/>
    </location>
</feature>
<comment type="caution">
    <text evidence="2">The sequence shown here is derived from an EMBL/GenBank/DDBJ whole genome shotgun (WGS) entry which is preliminary data.</text>
</comment>
<sequence>MSSSPLTTSSLSKLPPLGSRSTVGVYARELQRVRCSTSGCVPSETRGNPEVSSQDGPTFCGRPKARRTLPSVAWDSENSESETSDDVNVDQLP</sequence>
<feature type="compositionally biased region" description="Low complexity" evidence="1">
    <location>
        <begin position="1"/>
        <end position="21"/>
    </location>
</feature>
<feature type="region of interest" description="Disordered" evidence="1">
    <location>
        <begin position="1"/>
        <end position="22"/>
    </location>
</feature>
<organism evidence="2 3">
    <name type="scientific">Odynerus spinipes</name>
    <dbReference type="NCBI Taxonomy" id="1348599"/>
    <lineage>
        <taxon>Eukaryota</taxon>
        <taxon>Metazoa</taxon>
        <taxon>Ecdysozoa</taxon>
        <taxon>Arthropoda</taxon>
        <taxon>Hexapoda</taxon>
        <taxon>Insecta</taxon>
        <taxon>Pterygota</taxon>
        <taxon>Neoptera</taxon>
        <taxon>Endopterygota</taxon>
        <taxon>Hymenoptera</taxon>
        <taxon>Apocrita</taxon>
        <taxon>Aculeata</taxon>
        <taxon>Vespoidea</taxon>
        <taxon>Vespidae</taxon>
        <taxon>Eumeninae</taxon>
        <taxon>Odynerus</taxon>
    </lineage>
</organism>
<accession>A0AAD9RK81</accession>
<proteinExistence type="predicted"/>
<gene>
    <name evidence="2" type="ORF">KPH14_008073</name>
</gene>
<dbReference type="EMBL" id="JAIFRP010000042">
    <property type="protein sequence ID" value="KAK2581287.1"/>
    <property type="molecule type" value="Genomic_DNA"/>
</dbReference>
<name>A0AAD9RK81_9HYME</name>
<reference evidence="2" key="2">
    <citation type="journal article" date="2023" name="Commun. Biol.">
        <title>Intrasexual cuticular hydrocarbon dimorphism in a wasp sheds light on hydrocarbon biosynthesis genes in Hymenoptera.</title>
        <authorList>
            <person name="Moris V.C."/>
            <person name="Podsiadlowski L."/>
            <person name="Martin S."/>
            <person name="Oeyen J.P."/>
            <person name="Donath A."/>
            <person name="Petersen M."/>
            <person name="Wilbrandt J."/>
            <person name="Misof B."/>
            <person name="Liedtke D."/>
            <person name="Thamm M."/>
            <person name="Scheiner R."/>
            <person name="Schmitt T."/>
            <person name="Niehuis O."/>
        </authorList>
    </citation>
    <scope>NUCLEOTIDE SEQUENCE</scope>
    <source>
        <strain evidence="2">GBR_01_08_01A</strain>
    </source>
</reference>
<evidence type="ECO:0000313" key="3">
    <source>
        <dbReference type="Proteomes" id="UP001258017"/>
    </source>
</evidence>
<keyword evidence="3" id="KW-1185">Reference proteome</keyword>
<feature type="region of interest" description="Disordered" evidence="1">
    <location>
        <begin position="36"/>
        <end position="93"/>
    </location>
</feature>
<dbReference type="Proteomes" id="UP001258017">
    <property type="component" value="Unassembled WGS sequence"/>
</dbReference>
<evidence type="ECO:0000313" key="2">
    <source>
        <dbReference type="EMBL" id="KAK2581287.1"/>
    </source>
</evidence>
<evidence type="ECO:0000256" key="1">
    <source>
        <dbReference type="SAM" id="MobiDB-lite"/>
    </source>
</evidence>